<name>A0A0U5F8V9_9PROT</name>
<geneLocation type="plasmid" evidence="2">
    <name>1P</name>
</geneLocation>
<dbReference type="EMBL" id="LN609303">
    <property type="protein sequence ID" value="CEF57471.1"/>
    <property type="molecule type" value="Genomic_DNA"/>
</dbReference>
<reference evidence="2" key="1">
    <citation type="submission" date="2014-09" db="EMBL/GenBank/DDBJ databases">
        <authorList>
            <person name="Illeghems K.G."/>
        </authorList>
    </citation>
    <scope>NUCLEOTIDE SEQUENCE [LARGE SCALE GENOMIC DNA]</scope>
    <source>
        <strain evidence="2">LMG 23848T</strain>
        <plasmid evidence="2">1P</plasmid>
    </source>
</reference>
<accession>A0A0U5F8V9</accession>
<dbReference type="PATRIC" id="fig|431306.5.peg.2907"/>
<organism evidence="1 2">
    <name type="scientific">Acetobacter ghanensis</name>
    <dbReference type="NCBI Taxonomy" id="431306"/>
    <lineage>
        <taxon>Bacteria</taxon>
        <taxon>Pseudomonadati</taxon>
        <taxon>Pseudomonadota</taxon>
        <taxon>Alphaproteobacteria</taxon>
        <taxon>Acetobacterales</taxon>
        <taxon>Acetobacteraceae</taxon>
        <taxon>Acetobacter</taxon>
    </lineage>
</organism>
<evidence type="ECO:0000313" key="2">
    <source>
        <dbReference type="Proteomes" id="UP000068250"/>
    </source>
</evidence>
<protein>
    <submittedName>
        <fullName evidence="1">Uncharacterized protein</fullName>
    </submittedName>
</protein>
<dbReference type="AlphaFoldDB" id="A0A0U5F8V9"/>
<dbReference type="Proteomes" id="UP000068250">
    <property type="component" value="Plasmid 1P"/>
</dbReference>
<sequence length="86" mass="9153">MSEIAQLRDTLQAHTKTLMLLQTQAEQTTKGITTIIGLLTPPDDDEGNRLAKALEALAESVAAQTQATVQMQSAVQTLVSKMGVTS</sequence>
<proteinExistence type="predicted"/>
<gene>
    <name evidence="1" type="ORF">AGA_1P170</name>
</gene>
<evidence type="ECO:0000313" key="1">
    <source>
        <dbReference type="EMBL" id="CEF57471.1"/>
    </source>
</evidence>